<feature type="transmembrane region" description="Helical" evidence="13">
    <location>
        <begin position="259"/>
        <end position="280"/>
    </location>
</feature>
<evidence type="ECO:0000259" key="14">
    <source>
        <dbReference type="PROSITE" id="PS50262"/>
    </source>
</evidence>
<feature type="transmembrane region" description="Helical" evidence="13">
    <location>
        <begin position="98"/>
        <end position="120"/>
    </location>
</feature>
<feature type="transmembrane region" description="Helical" evidence="13">
    <location>
        <begin position="60"/>
        <end position="78"/>
    </location>
</feature>
<dbReference type="PANTHER" id="PTHR26450">
    <property type="entry name" value="OLFACTORY RECEPTOR 56B1-RELATED"/>
    <property type="match status" value="1"/>
</dbReference>
<keyword evidence="2" id="KW-1003">Cell membrane</keyword>
<evidence type="ECO:0000256" key="8">
    <source>
        <dbReference type="ARBA" id="ARBA00023136"/>
    </source>
</evidence>
<evidence type="ECO:0000256" key="7">
    <source>
        <dbReference type="ARBA" id="ARBA00023040"/>
    </source>
</evidence>
<evidence type="ECO:0000313" key="15">
    <source>
        <dbReference type="Ensembl" id="ENSCVAP00000010493.1"/>
    </source>
</evidence>
<dbReference type="SUPFAM" id="SSF81321">
    <property type="entry name" value="Family A G protein-coupled receptor-like"/>
    <property type="match status" value="1"/>
</dbReference>
<evidence type="ECO:0000256" key="5">
    <source>
        <dbReference type="ARBA" id="ARBA00022725"/>
    </source>
</evidence>
<dbReference type="Pfam" id="PF13853">
    <property type="entry name" value="7tm_4"/>
    <property type="match status" value="1"/>
</dbReference>
<evidence type="ECO:0000256" key="1">
    <source>
        <dbReference type="ARBA" id="ARBA00004651"/>
    </source>
</evidence>
<feature type="transmembrane region" description="Helical" evidence="13">
    <location>
        <begin position="198"/>
        <end position="226"/>
    </location>
</feature>
<name>A0A3Q2CX86_CYPVA</name>
<accession>A0A3Q2CX86</accession>
<keyword evidence="10" id="KW-0675">Receptor</keyword>
<dbReference type="Ensembl" id="ENSCVAT00000029572.1">
    <property type="protein sequence ID" value="ENSCVAP00000010493.1"/>
    <property type="gene ID" value="ENSCVAG00000000957.1"/>
</dbReference>
<protein>
    <recommendedName>
        <fullName evidence="14">G-protein coupled receptors family 1 profile domain-containing protein</fullName>
    </recommendedName>
</protein>
<keyword evidence="8 13" id="KW-0472">Membrane</keyword>
<evidence type="ECO:0000256" key="11">
    <source>
        <dbReference type="ARBA" id="ARBA00023180"/>
    </source>
</evidence>
<comment type="subcellular location">
    <subcellularLocation>
        <location evidence="1">Cell membrane</location>
        <topology evidence="1">Multi-pass membrane protein</topology>
    </subcellularLocation>
</comment>
<feature type="transmembrane region" description="Helical" evidence="13">
    <location>
        <begin position="141"/>
        <end position="161"/>
    </location>
</feature>
<reference evidence="15" key="2">
    <citation type="submission" date="2025-09" db="UniProtKB">
        <authorList>
            <consortium name="Ensembl"/>
        </authorList>
    </citation>
    <scope>IDENTIFICATION</scope>
</reference>
<dbReference type="GO" id="GO:0004984">
    <property type="term" value="F:olfactory receptor activity"/>
    <property type="evidence" value="ECO:0007669"/>
    <property type="project" value="InterPro"/>
</dbReference>
<dbReference type="InterPro" id="IPR017452">
    <property type="entry name" value="GPCR_Rhodpsn_7TM"/>
</dbReference>
<evidence type="ECO:0000256" key="13">
    <source>
        <dbReference type="SAM" id="Phobius"/>
    </source>
</evidence>
<keyword evidence="6 13" id="KW-1133">Transmembrane helix</keyword>
<dbReference type="PRINTS" id="PR00237">
    <property type="entry name" value="GPCRRHODOPSN"/>
</dbReference>
<dbReference type="FunFam" id="1.20.1070.10:FF:000024">
    <property type="entry name" value="Olfactory receptor"/>
    <property type="match status" value="1"/>
</dbReference>
<dbReference type="PANTHER" id="PTHR26450:SF417">
    <property type="entry name" value="ODORANT RECEPTOR-RELATED"/>
    <property type="match status" value="1"/>
</dbReference>
<evidence type="ECO:0000256" key="10">
    <source>
        <dbReference type="ARBA" id="ARBA00023170"/>
    </source>
</evidence>
<reference evidence="15" key="1">
    <citation type="submission" date="2025-08" db="UniProtKB">
        <authorList>
            <consortium name="Ensembl"/>
        </authorList>
    </citation>
    <scope>IDENTIFICATION</scope>
</reference>
<keyword evidence="12" id="KW-0807">Transducer</keyword>
<keyword evidence="5" id="KW-0552">Olfaction</keyword>
<dbReference type="AlphaFoldDB" id="A0A3Q2CX86"/>
<dbReference type="Gene3D" id="1.20.1070.10">
    <property type="entry name" value="Rhodopsin 7-helix transmembrane proteins"/>
    <property type="match status" value="1"/>
</dbReference>
<organism evidence="15 16">
    <name type="scientific">Cyprinodon variegatus</name>
    <name type="common">Sheepshead minnow</name>
    <dbReference type="NCBI Taxonomy" id="28743"/>
    <lineage>
        <taxon>Eukaryota</taxon>
        <taxon>Metazoa</taxon>
        <taxon>Chordata</taxon>
        <taxon>Craniata</taxon>
        <taxon>Vertebrata</taxon>
        <taxon>Euteleostomi</taxon>
        <taxon>Actinopterygii</taxon>
        <taxon>Neopterygii</taxon>
        <taxon>Teleostei</taxon>
        <taxon>Neoteleostei</taxon>
        <taxon>Acanthomorphata</taxon>
        <taxon>Ovalentaria</taxon>
        <taxon>Atherinomorphae</taxon>
        <taxon>Cyprinodontiformes</taxon>
        <taxon>Cyprinodontidae</taxon>
        <taxon>Cyprinodon</taxon>
    </lineage>
</organism>
<evidence type="ECO:0000256" key="9">
    <source>
        <dbReference type="ARBA" id="ARBA00023157"/>
    </source>
</evidence>
<evidence type="ECO:0000256" key="2">
    <source>
        <dbReference type="ARBA" id="ARBA00022475"/>
    </source>
</evidence>
<keyword evidence="7" id="KW-0297">G-protein coupled receptor</keyword>
<dbReference type="Proteomes" id="UP000265020">
    <property type="component" value="Unassembled WGS sequence"/>
</dbReference>
<keyword evidence="9" id="KW-1015">Disulfide bond</keyword>
<proteinExistence type="predicted"/>
<dbReference type="GeneTree" id="ENSGT00940000161369"/>
<dbReference type="GO" id="GO:0004930">
    <property type="term" value="F:G protein-coupled receptor activity"/>
    <property type="evidence" value="ECO:0007669"/>
    <property type="project" value="UniProtKB-KW"/>
</dbReference>
<keyword evidence="16" id="KW-1185">Reference proteome</keyword>
<evidence type="ECO:0000256" key="12">
    <source>
        <dbReference type="ARBA" id="ARBA00023224"/>
    </source>
</evidence>
<keyword evidence="11" id="KW-0325">Glycoprotein</keyword>
<dbReference type="PROSITE" id="PS50262">
    <property type="entry name" value="G_PROTEIN_RECEP_F1_2"/>
    <property type="match status" value="1"/>
</dbReference>
<evidence type="ECO:0000256" key="4">
    <source>
        <dbReference type="ARBA" id="ARBA00022692"/>
    </source>
</evidence>
<dbReference type="GO" id="GO:0005886">
    <property type="term" value="C:plasma membrane"/>
    <property type="evidence" value="ECO:0007669"/>
    <property type="project" value="UniProtKB-SubCell"/>
</dbReference>
<dbReference type="InterPro" id="IPR000725">
    <property type="entry name" value="Olfact_rcpt"/>
</dbReference>
<keyword evidence="3" id="KW-0716">Sensory transduction</keyword>
<dbReference type="InterPro" id="IPR050402">
    <property type="entry name" value="OR51/52/56-like"/>
</dbReference>
<evidence type="ECO:0000256" key="3">
    <source>
        <dbReference type="ARBA" id="ARBA00022606"/>
    </source>
</evidence>
<evidence type="ECO:0000256" key="6">
    <source>
        <dbReference type="ARBA" id="ARBA00022989"/>
    </source>
</evidence>
<dbReference type="PRINTS" id="PR00245">
    <property type="entry name" value="OLFACTORYR"/>
</dbReference>
<feature type="domain" description="G-protein coupled receptors family 1 profile" evidence="14">
    <location>
        <begin position="41"/>
        <end position="292"/>
    </location>
</feature>
<dbReference type="OMA" id="ARIIICM"/>
<keyword evidence="4 13" id="KW-0812">Transmembrane</keyword>
<feature type="transmembrane region" description="Helical" evidence="13">
    <location>
        <begin position="23"/>
        <end position="48"/>
    </location>
</feature>
<evidence type="ECO:0000313" key="16">
    <source>
        <dbReference type="Proteomes" id="UP000265020"/>
    </source>
</evidence>
<sequence>MSTNETKITDFFLLGFPGLLPKFYGPVSALLFLFYLAIAGGNIFILAFIACERSLQKPSYFIFFHLALTDLLFGTVTLPKAISKYWFNSSIVSFYSCLIQMFFVHLISAAHSFILMVMALDRFIAICSPLRYTSLFSNKTVSLLCGISWLVPTSFMITNMFEILRVPFCNSNIIVQCYCDHMSISNLGCEYVREVKTIALIFAMISLLVPLGFIILSYFVIIAVVLKISSPGGCIKTLSTCTPQLIITCLYYLPRCFYYLANFVGYTFSVPVQIVIVMLYSHIPAAVNPLIYCLQTKDIKEKITKNFLSWKTYTIKPKIENPFIVPQWGNVTAAAKG</sequence>
<dbReference type="InterPro" id="IPR000276">
    <property type="entry name" value="GPCR_Rhodpsn"/>
</dbReference>